<name>A0A372NME2_9SPHI</name>
<evidence type="ECO:0000259" key="6">
    <source>
        <dbReference type="Pfam" id="PF07291"/>
    </source>
</evidence>
<keyword evidence="3 5" id="KW-1133">Transmembrane helix</keyword>
<gene>
    <name evidence="7" type="ORF">D0C36_22990</name>
</gene>
<proteinExistence type="predicted"/>
<sequence>MEDKRTQARITDIICFLLILLYCYTAFSKLADWSKFEEQMYNQSIPKGLAALLIRTLPATEVVVSFLLCFPRTRKAGLLLSLGLLILFTGYIGLVVAGFYDRVPCSCGGVLRSLGWTAHLFFNLVFLLLNLIAIYFTSRGRREAAG</sequence>
<comment type="caution">
    <text evidence="7">The sequence shown here is derived from an EMBL/GenBank/DDBJ whole genome shotgun (WGS) entry which is preliminary data.</text>
</comment>
<comment type="subcellular location">
    <subcellularLocation>
        <location evidence="1">Membrane</location>
        <topology evidence="1">Multi-pass membrane protein</topology>
    </subcellularLocation>
</comment>
<evidence type="ECO:0000256" key="2">
    <source>
        <dbReference type="ARBA" id="ARBA00022692"/>
    </source>
</evidence>
<evidence type="ECO:0000313" key="7">
    <source>
        <dbReference type="EMBL" id="RFZ90111.1"/>
    </source>
</evidence>
<accession>A0A372NME2</accession>
<protein>
    <recommendedName>
        <fullName evidence="6">Methylamine utilisation protein MauE domain-containing protein</fullName>
    </recommendedName>
</protein>
<keyword evidence="8" id="KW-1185">Reference proteome</keyword>
<evidence type="ECO:0000256" key="3">
    <source>
        <dbReference type="ARBA" id="ARBA00022989"/>
    </source>
</evidence>
<feature type="transmembrane region" description="Helical" evidence="5">
    <location>
        <begin position="120"/>
        <end position="138"/>
    </location>
</feature>
<dbReference type="GO" id="GO:0016020">
    <property type="term" value="C:membrane"/>
    <property type="evidence" value="ECO:0007669"/>
    <property type="project" value="UniProtKB-SubCell"/>
</dbReference>
<dbReference type="GO" id="GO:0030416">
    <property type="term" value="P:methylamine metabolic process"/>
    <property type="evidence" value="ECO:0007669"/>
    <property type="project" value="InterPro"/>
</dbReference>
<dbReference type="EMBL" id="QWDC01000005">
    <property type="protein sequence ID" value="RFZ90111.1"/>
    <property type="molecule type" value="Genomic_DNA"/>
</dbReference>
<evidence type="ECO:0000256" key="1">
    <source>
        <dbReference type="ARBA" id="ARBA00004141"/>
    </source>
</evidence>
<organism evidence="7 8">
    <name type="scientific">Mucilaginibacter conchicola</name>
    <dbReference type="NCBI Taxonomy" id="2303333"/>
    <lineage>
        <taxon>Bacteria</taxon>
        <taxon>Pseudomonadati</taxon>
        <taxon>Bacteroidota</taxon>
        <taxon>Sphingobacteriia</taxon>
        <taxon>Sphingobacteriales</taxon>
        <taxon>Sphingobacteriaceae</taxon>
        <taxon>Mucilaginibacter</taxon>
    </lineage>
</organism>
<evidence type="ECO:0000256" key="5">
    <source>
        <dbReference type="SAM" id="Phobius"/>
    </source>
</evidence>
<keyword evidence="4 5" id="KW-0472">Membrane</keyword>
<dbReference type="AlphaFoldDB" id="A0A372NME2"/>
<feature type="transmembrane region" description="Helical" evidence="5">
    <location>
        <begin position="50"/>
        <end position="70"/>
    </location>
</feature>
<evidence type="ECO:0000313" key="8">
    <source>
        <dbReference type="Proteomes" id="UP000264217"/>
    </source>
</evidence>
<evidence type="ECO:0000256" key="4">
    <source>
        <dbReference type="ARBA" id="ARBA00023136"/>
    </source>
</evidence>
<reference evidence="7 8" key="1">
    <citation type="submission" date="2018-08" db="EMBL/GenBank/DDBJ databases">
        <title>Mucilaginibacter sp. MYSH2.</title>
        <authorList>
            <person name="Seo T."/>
        </authorList>
    </citation>
    <scope>NUCLEOTIDE SEQUENCE [LARGE SCALE GENOMIC DNA]</scope>
    <source>
        <strain evidence="7 8">MYSH2</strain>
    </source>
</reference>
<dbReference type="InterPro" id="IPR009908">
    <property type="entry name" value="Methylamine_util_MauE"/>
</dbReference>
<dbReference type="Proteomes" id="UP000264217">
    <property type="component" value="Unassembled WGS sequence"/>
</dbReference>
<feature type="transmembrane region" description="Helical" evidence="5">
    <location>
        <begin position="77"/>
        <end position="100"/>
    </location>
</feature>
<keyword evidence="2 5" id="KW-0812">Transmembrane</keyword>
<feature type="transmembrane region" description="Helical" evidence="5">
    <location>
        <begin position="12"/>
        <end position="30"/>
    </location>
</feature>
<feature type="domain" description="Methylamine utilisation protein MauE" evidence="6">
    <location>
        <begin position="10"/>
        <end position="135"/>
    </location>
</feature>
<dbReference type="OrthoDB" id="673785at2"/>
<dbReference type="RefSeq" id="WP_117394078.1">
    <property type="nucleotide sequence ID" value="NZ_QWDC01000005.1"/>
</dbReference>
<dbReference type="Pfam" id="PF07291">
    <property type="entry name" value="MauE"/>
    <property type="match status" value="1"/>
</dbReference>